<dbReference type="GO" id="GO:0047369">
    <property type="term" value="F:succinate-hydroxymethylglutarate CoA-transferase activity"/>
    <property type="evidence" value="ECO:0007669"/>
    <property type="project" value="TreeGrafter"/>
</dbReference>
<proteinExistence type="inferred from homology"/>
<dbReference type="AlphaFoldDB" id="A0A9N9X0U4"/>
<sequence length="714" mass="81091">MIAKDEHKFFFGFFSNCPQKFSILSGHKKFLRILRNYYQTKFSDNVVNSSGNHIQDNSEKPGQADAISESESSTTISQQRLPPGSLMKRKLTNLTEENTTIQKTITSWIKSTCGEKRWDHYKNLCNEIKVTCEIKDHDLRVTSGVPQGSHLGPLLFNLFIHDIGSCFENSHHSIYADDLKIFKSISTLTDSQLLQRDINNLQNYCVTNYLSLNVKKCHYIRFSRLPIEINFLYNIDNKSLSKVEVLKDLGVMIDSKLTFEAHIEKTVKKALRNLGFISRITKSFKNPKSLLILYNSLVRSHLEFASIVWNPYYYKYIERVERVQMKFMNILFFKFKRPQTHLSYESRLQHFNLSKLSSWTRRIVSYVIFLFKIFSNRVDSLYAHGAILAALIKRSKTGRGQKIDCNLLSTQVASLINIGSNYLNAGIEAKRWGTAHGSIVPYESFPTKDGYFTLGTGSDLQYKEFCEKIGHPELAEDKKYSTNKLRVKHRDELLSFLRSVFITKSNQEWSKIFDGCSFPCGPVNTLTETFNDPHIRDIGLVESVEHPVAGKVKIVGPPVVYSEGGNFVRKPSPTLGQHTNEIMTEILGFDKNTIDALRTLILPTHVDKSPNQIKKGSLQGTLDDVSRWCQKEQMSVNPSKTVSVPFTIKKTLGCCIFDKPRVFGESSDESDDECDHCQGHVEKKNKPPSSSDSVDGAGSSPVKPDSSQTVTVDN</sequence>
<dbReference type="OrthoDB" id="307488at2759"/>
<keyword evidence="6" id="KW-1185">Reference proteome</keyword>
<protein>
    <recommendedName>
        <fullName evidence="4">Reverse transcriptase domain-containing protein</fullName>
    </recommendedName>
</protein>
<reference evidence="5" key="2">
    <citation type="submission" date="2022-10" db="EMBL/GenBank/DDBJ databases">
        <authorList>
            <consortium name="ENA_rothamsted_submissions"/>
            <consortium name="culmorum"/>
            <person name="King R."/>
        </authorList>
    </citation>
    <scope>NUCLEOTIDE SEQUENCE</scope>
</reference>
<evidence type="ECO:0000259" key="4">
    <source>
        <dbReference type="Pfam" id="PF00078"/>
    </source>
</evidence>
<evidence type="ECO:0000256" key="3">
    <source>
        <dbReference type="SAM" id="MobiDB-lite"/>
    </source>
</evidence>
<dbReference type="PANTHER" id="PTHR48207:SF3">
    <property type="entry name" value="SUCCINATE--HYDROXYMETHYLGLUTARATE COA-TRANSFERASE"/>
    <property type="match status" value="1"/>
</dbReference>
<dbReference type="SUPFAM" id="SSF56672">
    <property type="entry name" value="DNA/RNA polymerases"/>
    <property type="match status" value="1"/>
</dbReference>
<keyword evidence="2" id="KW-0808">Transferase</keyword>
<reference evidence="5" key="1">
    <citation type="submission" date="2022-01" db="EMBL/GenBank/DDBJ databases">
        <authorList>
            <person name="King R."/>
        </authorList>
    </citation>
    <scope>NUCLEOTIDE SEQUENCE</scope>
</reference>
<dbReference type="EMBL" id="OU896716">
    <property type="protein sequence ID" value="CAG9814258.1"/>
    <property type="molecule type" value="Genomic_DNA"/>
</dbReference>
<feature type="domain" description="Reverse transcriptase" evidence="4">
    <location>
        <begin position="108"/>
        <end position="221"/>
    </location>
</feature>
<evidence type="ECO:0000256" key="2">
    <source>
        <dbReference type="ARBA" id="ARBA00022679"/>
    </source>
</evidence>
<evidence type="ECO:0000256" key="1">
    <source>
        <dbReference type="ARBA" id="ARBA00008383"/>
    </source>
</evidence>
<dbReference type="GO" id="GO:0005739">
    <property type="term" value="C:mitochondrion"/>
    <property type="evidence" value="ECO:0007669"/>
    <property type="project" value="TreeGrafter"/>
</dbReference>
<dbReference type="InterPro" id="IPR043502">
    <property type="entry name" value="DNA/RNA_pol_sf"/>
</dbReference>
<dbReference type="PANTHER" id="PTHR48207">
    <property type="entry name" value="SUCCINATE--HYDROXYMETHYLGLUTARATE COA-TRANSFERASE"/>
    <property type="match status" value="1"/>
</dbReference>
<feature type="compositionally biased region" description="Polar residues" evidence="3">
    <location>
        <begin position="705"/>
        <end position="714"/>
    </location>
</feature>
<feature type="region of interest" description="Disordered" evidence="3">
    <location>
        <begin position="49"/>
        <end position="82"/>
    </location>
</feature>
<dbReference type="GO" id="GO:0071897">
    <property type="term" value="P:DNA biosynthetic process"/>
    <property type="evidence" value="ECO:0007669"/>
    <property type="project" value="UniProtKB-ARBA"/>
</dbReference>
<accession>A0A9N9X0U4</accession>
<feature type="region of interest" description="Disordered" evidence="3">
    <location>
        <begin position="666"/>
        <end position="714"/>
    </location>
</feature>
<name>A0A9N9X0U4_PHACE</name>
<organism evidence="5 6">
    <name type="scientific">Phaedon cochleariae</name>
    <name type="common">Mustard beetle</name>
    <dbReference type="NCBI Taxonomy" id="80249"/>
    <lineage>
        <taxon>Eukaryota</taxon>
        <taxon>Metazoa</taxon>
        <taxon>Ecdysozoa</taxon>
        <taxon>Arthropoda</taxon>
        <taxon>Hexapoda</taxon>
        <taxon>Insecta</taxon>
        <taxon>Pterygota</taxon>
        <taxon>Neoptera</taxon>
        <taxon>Endopterygota</taxon>
        <taxon>Coleoptera</taxon>
        <taxon>Polyphaga</taxon>
        <taxon>Cucujiformia</taxon>
        <taxon>Chrysomeloidea</taxon>
        <taxon>Chrysomelidae</taxon>
        <taxon>Chrysomelinae</taxon>
        <taxon>Chrysomelini</taxon>
        <taxon>Phaedon</taxon>
    </lineage>
</organism>
<dbReference type="SUPFAM" id="SSF89796">
    <property type="entry name" value="CoA-transferase family III (CaiB/BaiF)"/>
    <property type="match status" value="1"/>
</dbReference>
<dbReference type="Gene3D" id="3.40.50.10540">
    <property type="entry name" value="Crotonobetainyl-coa:carnitine coa-transferase, domain 1"/>
    <property type="match status" value="2"/>
</dbReference>
<feature type="compositionally biased region" description="Low complexity" evidence="3">
    <location>
        <begin position="67"/>
        <end position="79"/>
    </location>
</feature>
<dbReference type="Pfam" id="PF00078">
    <property type="entry name" value="RVT_1"/>
    <property type="match status" value="1"/>
</dbReference>
<dbReference type="InterPro" id="IPR050483">
    <property type="entry name" value="CoA-transferase_III_domain"/>
</dbReference>
<dbReference type="Pfam" id="PF02515">
    <property type="entry name" value="CoA_transf_3"/>
    <property type="match status" value="1"/>
</dbReference>
<feature type="compositionally biased region" description="Basic and acidic residues" evidence="3">
    <location>
        <begin position="675"/>
        <end position="685"/>
    </location>
</feature>
<comment type="similarity">
    <text evidence="1">Belongs to the CoA-transferase III family.</text>
</comment>
<feature type="compositionally biased region" description="Low complexity" evidence="3">
    <location>
        <begin position="688"/>
        <end position="702"/>
    </location>
</feature>
<dbReference type="InterPro" id="IPR000477">
    <property type="entry name" value="RT_dom"/>
</dbReference>
<dbReference type="InterPro" id="IPR003673">
    <property type="entry name" value="CoA-Trfase_fam_III"/>
</dbReference>
<evidence type="ECO:0000313" key="6">
    <source>
        <dbReference type="Proteomes" id="UP001153737"/>
    </source>
</evidence>
<dbReference type="Proteomes" id="UP001153737">
    <property type="component" value="Chromosome 10"/>
</dbReference>
<gene>
    <name evidence="5" type="ORF">PHAECO_LOCUS2079</name>
</gene>
<evidence type="ECO:0000313" key="5">
    <source>
        <dbReference type="EMBL" id="CAG9814258.1"/>
    </source>
</evidence>
<dbReference type="InterPro" id="IPR023606">
    <property type="entry name" value="CoA-Trfase_III_dom_1_sf"/>
</dbReference>